<dbReference type="UniPathway" id="UPA00053">
    <property type="reaction ID" value="UER00088"/>
</dbReference>
<organism evidence="13">
    <name type="scientific">uncultured alpha proteobacterium EB000_37G09</name>
    <dbReference type="NCBI Taxonomy" id="710792"/>
    <lineage>
        <taxon>Bacteria</taxon>
        <taxon>Pseudomonadati</taxon>
        <taxon>Pseudomonadota</taxon>
        <taxon>Alphaproteobacteria</taxon>
        <taxon>environmental samples</taxon>
    </lineage>
</organism>
<dbReference type="EMBL" id="GU474933">
    <property type="protein sequence ID" value="ADI19796.1"/>
    <property type="molecule type" value="Genomic_DNA"/>
</dbReference>
<feature type="binding site" evidence="11">
    <location>
        <position position="43"/>
    </location>
    <ligand>
        <name>Mg(2+)</name>
        <dbReference type="ChEBI" id="CHEBI:18420"/>
    </ligand>
</feature>
<comment type="subcellular location">
    <subcellularLocation>
        <location evidence="11">Cytoplasm</location>
    </subcellularLocation>
</comment>
<dbReference type="SUPFAM" id="SSF52540">
    <property type="entry name" value="P-loop containing nucleoside triphosphate hydrolases"/>
    <property type="match status" value="1"/>
</dbReference>
<keyword evidence="11" id="KW-0460">Magnesium</keyword>
<feature type="binding site" evidence="11">
    <location>
        <position position="61"/>
    </location>
    <ligand>
        <name>substrate</name>
    </ligand>
</feature>
<evidence type="ECO:0000256" key="4">
    <source>
        <dbReference type="ARBA" id="ARBA00022605"/>
    </source>
</evidence>
<evidence type="ECO:0000256" key="9">
    <source>
        <dbReference type="ARBA" id="ARBA00023141"/>
    </source>
</evidence>
<dbReference type="PRINTS" id="PR01100">
    <property type="entry name" value="SHIKIMTKNASE"/>
</dbReference>
<dbReference type="PANTHER" id="PTHR21087">
    <property type="entry name" value="SHIKIMATE KINASE"/>
    <property type="match status" value="1"/>
</dbReference>
<keyword evidence="7 11" id="KW-0418">Kinase</keyword>
<comment type="cofactor">
    <cofactor evidence="11">
        <name>Mg(2+)</name>
        <dbReference type="ChEBI" id="CHEBI:18420"/>
    </cofactor>
    <text evidence="11">Binds 1 Mg(2+) ion per subunit.</text>
</comment>
<feature type="region of interest" description="Disordered" evidence="12">
    <location>
        <begin position="1"/>
        <end position="25"/>
    </location>
</feature>
<dbReference type="GO" id="GO:0009423">
    <property type="term" value="P:chorismate biosynthetic process"/>
    <property type="evidence" value="ECO:0007669"/>
    <property type="project" value="UniProtKB-UniRule"/>
</dbReference>
<dbReference type="GO" id="GO:0005524">
    <property type="term" value="F:ATP binding"/>
    <property type="evidence" value="ECO:0007669"/>
    <property type="project" value="UniProtKB-UniRule"/>
</dbReference>
<dbReference type="NCBIfam" id="NF010552">
    <property type="entry name" value="PRK13946.1"/>
    <property type="match status" value="1"/>
</dbReference>
<keyword evidence="9 11" id="KW-0057">Aromatic amino acid biosynthesis</keyword>
<dbReference type="EC" id="2.7.1.71" evidence="3 11"/>
<dbReference type="CDD" id="cd00464">
    <property type="entry name" value="SK"/>
    <property type="match status" value="1"/>
</dbReference>
<keyword evidence="6 11" id="KW-0547">Nucleotide-binding</keyword>
<keyword evidence="4 11" id="KW-0028">Amino-acid biosynthesis</keyword>
<gene>
    <name evidence="11" type="primary">aroK</name>
</gene>
<dbReference type="GO" id="GO:0008652">
    <property type="term" value="P:amino acid biosynthetic process"/>
    <property type="evidence" value="ECO:0007669"/>
    <property type="project" value="UniProtKB-KW"/>
</dbReference>
<dbReference type="Pfam" id="PF01202">
    <property type="entry name" value="SKI"/>
    <property type="match status" value="1"/>
</dbReference>
<dbReference type="GO" id="GO:0000287">
    <property type="term" value="F:magnesium ion binding"/>
    <property type="evidence" value="ECO:0007669"/>
    <property type="project" value="UniProtKB-UniRule"/>
</dbReference>
<keyword evidence="5 11" id="KW-0808">Transferase</keyword>
<comment type="subunit">
    <text evidence="11">Monomer.</text>
</comment>
<dbReference type="PANTHER" id="PTHR21087:SF16">
    <property type="entry name" value="SHIKIMATE KINASE 1, CHLOROPLASTIC"/>
    <property type="match status" value="1"/>
</dbReference>
<comment type="similarity">
    <text evidence="2 11">Belongs to the shikimate kinase family.</text>
</comment>
<name>E0XZF5_9PROT</name>
<accession>E0XZF5</accession>
<dbReference type="HAMAP" id="MF_00109">
    <property type="entry name" value="Shikimate_kinase"/>
    <property type="match status" value="1"/>
</dbReference>
<dbReference type="InterPro" id="IPR023000">
    <property type="entry name" value="Shikimate_kinase_CS"/>
</dbReference>
<protein>
    <recommendedName>
        <fullName evidence="3 11">Shikimate kinase</fullName>
        <shortName evidence="11">SK</shortName>
        <ecNumber evidence="3 11">2.7.1.71</ecNumber>
    </recommendedName>
</protein>
<dbReference type="GO" id="GO:0004765">
    <property type="term" value="F:shikimate kinase activity"/>
    <property type="evidence" value="ECO:0007669"/>
    <property type="project" value="UniProtKB-UniRule"/>
</dbReference>
<comment type="function">
    <text evidence="11">Catalyzes the specific phosphorylation of the 3-hydroxyl group of shikimic acid using ATP as a cosubstrate.</text>
</comment>
<comment type="pathway">
    <text evidence="1 11">Metabolic intermediate biosynthesis; chorismate biosynthesis; chorismate from D-erythrose 4-phosphate and phosphoenolpyruvate: step 5/7.</text>
</comment>
<dbReference type="GO" id="GO:0005829">
    <property type="term" value="C:cytosol"/>
    <property type="evidence" value="ECO:0007669"/>
    <property type="project" value="TreeGrafter"/>
</dbReference>
<evidence type="ECO:0000256" key="6">
    <source>
        <dbReference type="ARBA" id="ARBA00022741"/>
    </source>
</evidence>
<comment type="catalytic activity">
    <reaction evidence="10 11">
        <text>shikimate + ATP = 3-phosphoshikimate + ADP + H(+)</text>
        <dbReference type="Rhea" id="RHEA:13121"/>
        <dbReference type="ChEBI" id="CHEBI:15378"/>
        <dbReference type="ChEBI" id="CHEBI:30616"/>
        <dbReference type="ChEBI" id="CHEBI:36208"/>
        <dbReference type="ChEBI" id="CHEBI:145989"/>
        <dbReference type="ChEBI" id="CHEBI:456216"/>
        <dbReference type="EC" id="2.7.1.71"/>
    </reaction>
</comment>
<dbReference type="GO" id="GO:0009073">
    <property type="term" value="P:aromatic amino acid family biosynthetic process"/>
    <property type="evidence" value="ECO:0007669"/>
    <property type="project" value="UniProtKB-KW"/>
</dbReference>
<comment type="caution">
    <text evidence="11">Lacks conserved residue(s) required for the propagation of feature annotation.</text>
</comment>
<evidence type="ECO:0000256" key="12">
    <source>
        <dbReference type="SAM" id="MobiDB-lite"/>
    </source>
</evidence>
<feature type="compositionally biased region" description="Polar residues" evidence="12">
    <location>
        <begin position="7"/>
        <end position="17"/>
    </location>
</feature>
<dbReference type="InterPro" id="IPR031322">
    <property type="entry name" value="Shikimate/glucono_kinase"/>
</dbReference>
<evidence type="ECO:0000256" key="1">
    <source>
        <dbReference type="ARBA" id="ARBA00004842"/>
    </source>
</evidence>
<feature type="binding site" evidence="11">
    <location>
        <position position="107"/>
    </location>
    <ligand>
        <name>substrate</name>
    </ligand>
</feature>
<dbReference type="AlphaFoldDB" id="E0XZF5"/>
<evidence type="ECO:0000256" key="11">
    <source>
        <dbReference type="HAMAP-Rule" id="MF_00109"/>
    </source>
</evidence>
<keyword evidence="8 11" id="KW-0067">ATP-binding</keyword>
<feature type="binding site" evidence="11">
    <location>
        <position position="164"/>
    </location>
    <ligand>
        <name>substrate</name>
    </ligand>
</feature>
<keyword evidence="11" id="KW-0479">Metal-binding</keyword>
<evidence type="ECO:0000256" key="7">
    <source>
        <dbReference type="ARBA" id="ARBA00022777"/>
    </source>
</evidence>
<evidence type="ECO:0000256" key="5">
    <source>
        <dbReference type="ARBA" id="ARBA00022679"/>
    </source>
</evidence>
<evidence type="ECO:0000256" key="3">
    <source>
        <dbReference type="ARBA" id="ARBA00012154"/>
    </source>
</evidence>
<dbReference type="InterPro" id="IPR027417">
    <property type="entry name" value="P-loop_NTPase"/>
</dbReference>
<evidence type="ECO:0000313" key="13">
    <source>
        <dbReference type="EMBL" id="ADI19796.1"/>
    </source>
</evidence>
<sequence length="207" mass="22614">MKIMSQHPHQNDSASSRTADRSQHDKSYHKSVVLVGLMGAGKTSLGSKLARHMGRPFIDSDAEIERVTNVRIRDIFELGGEAHFREIEARTIEKILDGPPVILSTGGGAFCQPDVRDLIKQKALSVWLDAPPEILLARIGNTASRPLLHGDNPLKILKSLAEDRNPHYAKADLTLKTDAIGLSHSVTKLATLVTAAIQQSESIDETE</sequence>
<feature type="binding site" evidence="11">
    <location>
        <position position="85"/>
    </location>
    <ligand>
        <name>substrate</name>
    </ligand>
</feature>
<dbReference type="Gene3D" id="3.40.50.300">
    <property type="entry name" value="P-loop containing nucleotide triphosphate hydrolases"/>
    <property type="match status" value="1"/>
</dbReference>
<evidence type="ECO:0000256" key="8">
    <source>
        <dbReference type="ARBA" id="ARBA00022840"/>
    </source>
</evidence>
<feature type="binding site" evidence="11">
    <location>
        <begin position="39"/>
        <end position="44"/>
    </location>
    <ligand>
        <name>ATP</name>
        <dbReference type="ChEBI" id="CHEBI:30616"/>
    </ligand>
</feature>
<evidence type="ECO:0000256" key="2">
    <source>
        <dbReference type="ARBA" id="ARBA00006997"/>
    </source>
</evidence>
<proteinExistence type="inferred from homology"/>
<dbReference type="InterPro" id="IPR000623">
    <property type="entry name" value="Shikimate_kinase/TSH1"/>
</dbReference>
<dbReference type="PROSITE" id="PS01128">
    <property type="entry name" value="SHIKIMATE_KINASE"/>
    <property type="match status" value="1"/>
</dbReference>
<feature type="binding site" evidence="11">
    <location>
        <position position="145"/>
    </location>
    <ligand>
        <name>ATP</name>
        <dbReference type="ChEBI" id="CHEBI:30616"/>
    </ligand>
</feature>
<keyword evidence="11" id="KW-0963">Cytoplasm</keyword>
<evidence type="ECO:0000256" key="10">
    <source>
        <dbReference type="ARBA" id="ARBA00048567"/>
    </source>
</evidence>
<reference evidence="13" key="1">
    <citation type="journal article" date="2011" name="Environ. Microbiol.">
        <title>Time-series analyses of Monterey Bay coastal microbial picoplankton using a 'genome proxy' microarray.</title>
        <authorList>
            <person name="Rich V.I."/>
            <person name="Pham V.D."/>
            <person name="Eppley J."/>
            <person name="Shi Y."/>
            <person name="DeLong E.F."/>
        </authorList>
    </citation>
    <scope>NUCLEOTIDE SEQUENCE</scope>
</reference>